<name>A0A0G1ZVI6_9BACT</name>
<evidence type="ECO:0000313" key="2">
    <source>
        <dbReference type="EMBL" id="KKW32362.1"/>
    </source>
</evidence>
<comment type="caution">
    <text evidence="2">The sequence shown here is derived from an EMBL/GenBank/DDBJ whole genome shotgun (WGS) entry which is preliminary data.</text>
</comment>
<proteinExistence type="predicted"/>
<dbReference type="GO" id="GO:0006313">
    <property type="term" value="P:DNA transposition"/>
    <property type="evidence" value="ECO:0007669"/>
    <property type="project" value="InterPro"/>
</dbReference>
<sequence>MRDINFAPGQYYHIYNRGVDKRDTFLSASDFERFLESLYLFNDKNYDRKNGKLFERVVQLACADMFSDDRDRLVSIVSYKLMTNHFHFQVREEQEGGVSDFMHRLGTGFTNYFNFRQDRQGSLFQGSFEAVHVQTDAQLQHLVRYTHLNELDRHGIAWREGEVVDWNQCLKLLDDDPYSSHGLYCGRGQKLPIVDRGIAEALFPDPKEYIDFLRGWSQRNLMDLPPEILGLS</sequence>
<dbReference type="PANTHER" id="PTHR34322:SF2">
    <property type="entry name" value="TRANSPOSASE IS200-LIKE DOMAIN-CONTAINING PROTEIN"/>
    <property type="match status" value="1"/>
</dbReference>
<dbReference type="SMART" id="SM01321">
    <property type="entry name" value="Y1_Tnp"/>
    <property type="match status" value="1"/>
</dbReference>
<gene>
    <name evidence="2" type="ORF">UY76_C0031G0006</name>
</gene>
<accession>A0A0G1ZVI6</accession>
<dbReference type="Gene3D" id="3.30.70.1290">
    <property type="entry name" value="Transposase IS200-like"/>
    <property type="match status" value="1"/>
</dbReference>
<evidence type="ECO:0000259" key="1">
    <source>
        <dbReference type="SMART" id="SM01321"/>
    </source>
</evidence>
<protein>
    <submittedName>
        <fullName evidence="2">Transposase</fullName>
    </submittedName>
</protein>
<feature type="domain" description="Transposase IS200-like" evidence="1">
    <location>
        <begin position="7"/>
        <end position="149"/>
    </location>
</feature>
<dbReference type="Proteomes" id="UP000034054">
    <property type="component" value="Unassembled WGS sequence"/>
</dbReference>
<evidence type="ECO:0000313" key="3">
    <source>
        <dbReference type="Proteomes" id="UP000034054"/>
    </source>
</evidence>
<organism evidence="2 3">
    <name type="scientific">Candidatus Uhrbacteria bacterium GW2011_GWA2_52_8d</name>
    <dbReference type="NCBI Taxonomy" id="1618979"/>
    <lineage>
        <taxon>Bacteria</taxon>
        <taxon>Candidatus Uhriibacteriota</taxon>
    </lineage>
</organism>
<dbReference type="InterPro" id="IPR036515">
    <property type="entry name" value="Transposase_17_sf"/>
</dbReference>
<dbReference type="PANTHER" id="PTHR34322">
    <property type="entry name" value="TRANSPOSASE, Y1_TNP DOMAIN-CONTAINING"/>
    <property type="match status" value="1"/>
</dbReference>
<dbReference type="Pfam" id="PF01797">
    <property type="entry name" value="Y1_Tnp"/>
    <property type="match status" value="1"/>
</dbReference>
<dbReference type="GO" id="GO:0003677">
    <property type="term" value="F:DNA binding"/>
    <property type="evidence" value="ECO:0007669"/>
    <property type="project" value="InterPro"/>
</dbReference>
<dbReference type="AlphaFoldDB" id="A0A0G1ZVI6"/>
<dbReference type="EMBL" id="LCRH01000031">
    <property type="protein sequence ID" value="KKW32362.1"/>
    <property type="molecule type" value="Genomic_DNA"/>
</dbReference>
<dbReference type="InterPro" id="IPR002686">
    <property type="entry name" value="Transposase_17"/>
</dbReference>
<reference evidence="2 3" key="1">
    <citation type="journal article" date="2015" name="Nature">
        <title>rRNA introns, odd ribosomes, and small enigmatic genomes across a large radiation of phyla.</title>
        <authorList>
            <person name="Brown C.T."/>
            <person name="Hug L.A."/>
            <person name="Thomas B.C."/>
            <person name="Sharon I."/>
            <person name="Castelle C.J."/>
            <person name="Singh A."/>
            <person name="Wilkins M.J."/>
            <person name="Williams K.H."/>
            <person name="Banfield J.F."/>
        </authorList>
    </citation>
    <scope>NUCLEOTIDE SEQUENCE [LARGE SCALE GENOMIC DNA]</scope>
</reference>
<dbReference type="GO" id="GO:0004803">
    <property type="term" value="F:transposase activity"/>
    <property type="evidence" value="ECO:0007669"/>
    <property type="project" value="InterPro"/>
</dbReference>
<dbReference type="SUPFAM" id="SSF143422">
    <property type="entry name" value="Transposase IS200-like"/>
    <property type="match status" value="1"/>
</dbReference>